<feature type="transmembrane region" description="Helical" evidence="5">
    <location>
        <begin position="59"/>
        <end position="78"/>
    </location>
</feature>
<feature type="transmembrane region" description="Helical" evidence="5">
    <location>
        <begin position="169"/>
        <end position="187"/>
    </location>
</feature>
<evidence type="ECO:0000256" key="2">
    <source>
        <dbReference type="ARBA" id="ARBA00022692"/>
    </source>
</evidence>
<feature type="transmembrane region" description="Helical" evidence="5">
    <location>
        <begin position="27"/>
        <end position="47"/>
    </location>
</feature>
<reference evidence="6" key="1">
    <citation type="submission" date="2020-05" db="EMBL/GenBank/DDBJ databases">
        <authorList>
            <person name="Chiriac C."/>
            <person name="Salcher M."/>
            <person name="Ghai R."/>
            <person name="Kavagutti S V."/>
        </authorList>
    </citation>
    <scope>NUCLEOTIDE SEQUENCE</scope>
</reference>
<organism evidence="6">
    <name type="scientific">freshwater metagenome</name>
    <dbReference type="NCBI Taxonomy" id="449393"/>
    <lineage>
        <taxon>unclassified sequences</taxon>
        <taxon>metagenomes</taxon>
        <taxon>ecological metagenomes</taxon>
    </lineage>
</organism>
<feature type="transmembrane region" description="Helical" evidence="5">
    <location>
        <begin position="208"/>
        <end position="231"/>
    </location>
</feature>
<evidence type="ECO:0000313" key="6">
    <source>
        <dbReference type="EMBL" id="CAB4858191.1"/>
    </source>
</evidence>
<protein>
    <submittedName>
        <fullName evidence="6">Unannotated protein</fullName>
    </submittedName>
</protein>
<dbReference type="EMBL" id="CAFBLU010000001">
    <property type="protein sequence ID" value="CAB4858191.1"/>
    <property type="molecule type" value="Genomic_DNA"/>
</dbReference>
<keyword evidence="2 5" id="KW-0812">Transmembrane</keyword>
<evidence type="ECO:0000256" key="1">
    <source>
        <dbReference type="ARBA" id="ARBA00004141"/>
    </source>
</evidence>
<evidence type="ECO:0000256" key="4">
    <source>
        <dbReference type="ARBA" id="ARBA00023136"/>
    </source>
</evidence>
<dbReference type="AlphaFoldDB" id="A0A6J7CKE0"/>
<dbReference type="Pfam" id="PF01027">
    <property type="entry name" value="Bax1-I"/>
    <property type="match status" value="1"/>
</dbReference>
<evidence type="ECO:0000256" key="3">
    <source>
        <dbReference type="ARBA" id="ARBA00022989"/>
    </source>
</evidence>
<name>A0A6J7CKE0_9ZZZZ</name>
<dbReference type="GO" id="GO:0005886">
    <property type="term" value="C:plasma membrane"/>
    <property type="evidence" value="ECO:0007669"/>
    <property type="project" value="TreeGrafter"/>
</dbReference>
<dbReference type="CDD" id="cd10432">
    <property type="entry name" value="BI-1-like_bacterial"/>
    <property type="match status" value="1"/>
</dbReference>
<gene>
    <name evidence="6" type="ORF">UFOPK3444_00021</name>
</gene>
<sequence>MSFSRTRNAVPTVALDPAVERVFMRTVFSWMLLGVGLTAAIAGWFGSNDQLMKDLTAKPAWIFGAMFVQIGLVLALSFGINKISAATASFLFILYAGVTGVVFSVIVTAYTTGSVAMAFAGAAGVFGGMAAWGYTTERDLTGLGPVLFGALIGLIVASVVFMFTGGSTFNLVLGFGGVIIFAGLTAWDMQMIKSFAAGATDEETGRKLAIFGALSLYLNFVNIFLSLLRIFGGARS</sequence>
<feature type="transmembrane region" description="Helical" evidence="5">
    <location>
        <begin position="116"/>
        <end position="134"/>
    </location>
</feature>
<evidence type="ECO:0000256" key="5">
    <source>
        <dbReference type="SAM" id="Phobius"/>
    </source>
</evidence>
<keyword evidence="4 5" id="KW-0472">Membrane</keyword>
<comment type="subcellular location">
    <subcellularLocation>
        <location evidence="1">Membrane</location>
        <topology evidence="1">Multi-pass membrane protein</topology>
    </subcellularLocation>
</comment>
<feature type="transmembrane region" description="Helical" evidence="5">
    <location>
        <begin position="90"/>
        <end position="110"/>
    </location>
</feature>
<proteinExistence type="predicted"/>
<dbReference type="PANTHER" id="PTHR23291">
    <property type="entry name" value="BAX INHIBITOR-RELATED"/>
    <property type="match status" value="1"/>
</dbReference>
<feature type="transmembrane region" description="Helical" evidence="5">
    <location>
        <begin position="146"/>
        <end position="163"/>
    </location>
</feature>
<accession>A0A6J7CKE0</accession>
<dbReference type="InterPro" id="IPR006214">
    <property type="entry name" value="Bax_inhibitor_1-related"/>
</dbReference>
<keyword evidence="3 5" id="KW-1133">Transmembrane helix</keyword>
<dbReference type="PANTHER" id="PTHR23291:SF50">
    <property type="entry name" value="PROTEIN LIFEGUARD 4"/>
    <property type="match status" value="1"/>
</dbReference>